<name>K1Q209_MAGGI</name>
<sequence length="141" mass="16206">MFDSFLLNKGYHIEVLLRHLNDMATSQFQSKDDIRDSLKLMNDFVVPCLPLLLTSSYQDDISAGEEMREKWCSFLGQEICEDKIEKLQDLMSKLFDPPTESKSAQIAAVTSKDLKDLYKNYMDVMNIAYNSGYIERAINSS</sequence>
<proteinExistence type="predicted"/>
<dbReference type="HOGENOM" id="CLU_1827172_0_0_1"/>
<organism evidence="1">
    <name type="scientific">Magallana gigas</name>
    <name type="common">Pacific oyster</name>
    <name type="synonym">Crassostrea gigas</name>
    <dbReference type="NCBI Taxonomy" id="29159"/>
    <lineage>
        <taxon>Eukaryota</taxon>
        <taxon>Metazoa</taxon>
        <taxon>Spiralia</taxon>
        <taxon>Lophotrochozoa</taxon>
        <taxon>Mollusca</taxon>
        <taxon>Bivalvia</taxon>
        <taxon>Autobranchia</taxon>
        <taxon>Pteriomorphia</taxon>
        <taxon>Ostreida</taxon>
        <taxon>Ostreoidea</taxon>
        <taxon>Ostreidae</taxon>
        <taxon>Magallana</taxon>
    </lineage>
</organism>
<dbReference type="EMBL" id="JH818795">
    <property type="protein sequence ID" value="EKC22895.1"/>
    <property type="molecule type" value="Genomic_DNA"/>
</dbReference>
<dbReference type="AlphaFoldDB" id="K1Q209"/>
<dbReference type="InParanoid" id="K1Q209"/>
<gene>
    <name evidence="1" type="ORF">CGI_10001247</name>
</gene>
<accession>K1Q209</accession>
<dbReference type="GO" id="GO:0016787">
    <property type="term" value="F:hydrolase activity"/>
    <property type="evidence" value="ECO:0007669"/>
    <property type="project" value="UniProtKB-KW"/>
</dbReference>
<protein>
    <submittedName>
        <fullName evidence="1">Ubiquitin carboxyl-terminal hydrolase 25</fullName>
    </submittedName>
</protein>
<evidence type="ECO:0000313" key="1">
    <source>
        <dbReference type="EMBL" id="EKC22895.1"/>
    </source>
</evidence>
<keyword evidence="1" id="KW-0378">Hydrolase</keyword>
<reference evidence="1" key="1">
    <citation type="journal article" date="2012" name="Nature">
        <title>The oyster genome reveals stress adaptation and complexity of shell formation.</title>
        <authorList>
            <person name="Zhang G."/>
            <person name="Fang X."/>
            <person name="Guo X."/>
            <person name="Li L."/>
            <person name="Luo R."/>
            <person name="Xu F."/>
            <person name="Yang P."/>
            <person name="Zhang L."/>
            <person name="Wang X."/>
            <person name="Qi H."/>
            <person name="Xiong Z."/>
            <person name="Que H."/>
            <person name="Xie Y."/>
            <person name="Holland P.W."/>
            <person name="Paps J."/>
            <person name="Zhu Y."/>
            <person name="Wu F."/>
            <person name="Chen Y."/>
            <person name="Wang J."/>
            <person name="Peng C."/>
            <person name="Meng J."/>
            <person name="Yang L."/>
            <person name="Liu J."/>
            <person name="Wen B."/>
            <person name="Zhang N."/>
            <person name="Huang Z."/>
            <person name="Zhu Q."/>
            <person name="Feng Y."/>
            <person name="Mount A."/>
            <person name="Hedgecock D."/>
            <person name="Xu Z."/>
            <person name="Liu Y."/>
            <person name="Domazet-Loso T."/>
            <person name="Du Y."/>
            <person name="Sun X."/>
            <person name="Zhang S."/>
            <person name="Liu B."/>
            <person name="Cheng P."/>
            <person name="Jiang X."/>
            <person name="Li J."/>
            <person name="Fan D."/>
            <person name="Wang W."/>
            <person name="Fu W."/>
            <person name="Wang T."/>
            <person name="Wang B."/>
            <person name="Zhang J."/>
            <person name="Peng Z."/>
            <person name="Li Y."/>
            <person name="Li N."/>
            <person name="Wang J."/>
            <person name="Chen M."/>
            <person name="He Y."/>
            <person name="Tan F."/>
            <person name="Song X."/>
            <person name="Zheng Q."/>
            <person name="Huang R."/>
            <person name="Yang H."/>
            <person name="Du X."/>
            <person name="Chen L."/>
            <person name="Yang M."/>
            <person name="Gaffney P.M."/>
            <person name="Wang S."/>
            <person name="Luo L."/>
            <person name="She Z."/>
            <person name="Ming Y."/>
            <person name="Huang W."/>
            <person name="Zhang S."/>
            <person name="Huang B."/>
            <person name="Zhang Y."/>
            <person name="Qu T."/>
            <person name="Ni P."/>
            <person name="Miao G."/>
            <person name="Wang J."/>
            <person name="Wang Q."/>
            <person name="Steinberg C.E."/>
            <person name="Wang H."/>
            <person name="Li N."/>
            <person name="Qian L."/>
            <person name="Zhang G."/>
            <person name="Li Y."/>
            <person name="Yang H."/>
            <person name="Liu X."/>
            <person name="Wang J."/>
            <person name="Yin Y."/>
            <person name="Wang J."/>
        </authorList>
    </citation>
    <scope>NUCLEOTIDE SEQUENCE [LARGE SCALE GENOMIC DNA]</scope>
    <source>
        <strain evidence="1">05x7-T-G4-1.051#20</strain>
    </source>
</reference>